<reference evidence="1 2" key="1">
    <citation type="journal article" date="2021" name="Hortic Res">
        <title>High-quality reference genome and annotation aids understanding of berry development for evergreen blueberry (Vaccinium darrowii).</title>
        <authorList>
            <person name="Yu J."/>
            <person name="Hulse-Kemp A.M."/>
            <person name="Babiker E."/>
            <person name="Staton M."/>
        </authorList>
    </citation>
    <scope>NUCLEOTIDE SEQUENCE [LARGE SCALE GENOMIC DNA]</scope>
    <source>
        <strain evidence="2">cv. NJ 8807/NJ 8810</strain>
        <tissue evidence="1">Young leaf</tissue>
    </source>
</reference>
<protein>
    <submittedName>
        <fullName evidence="1">Uncharacterized protein</fullName>
    </submittedName>
</protein>
<dbReference type="EMBL" id="CM037157">
    <property type="protein sequence ID" value="KAH7848578.1"/>
    <property type="molecule type" value="Genomic_DNA"/>
</dbReference>
<gene>
    <name evidence="1" type="ORF">Vadar_004678</name>
</gene>
<keyword evidence="2" id="KW-1185">Reference proteome</keyword>
<evidence type="ECO:0000313" key="1">
    <source>
        <dbReference type="EMBL" id="KAH7848578.1"/>
    </source>
</evidence>
<dbReference type="Proteomes" id="UP000828048">
    <property type="component" value="Chromosome 7"/>
</dbReference>
<accession>A0ACB7Y4Z4</accession>
<sequence length="374" mass="42185">MEKHRCKLCFKTFANGRALGGHMRSHVMNLYSPPKSEQLQEKQQEEEEEPNFDHQFGVEFDSASSPSSSSSSEGEENEEERDLLAYGLRENPKKSVKLVNPEFSFAGSVVVIQDRESETESSKNLTRRRSKRIRKLGNSDHQHHQCHGEKAPKKAKSGKSGPWAPEPEPMSSISDTSPEEDVAYCLMMLSRDNWMREKIEKERDLEEEGDEEDDQSDTYEFFKPNSSSKRQRGKGKYKCETCFKLFKSYQALGGHRASHKKARGGNGFNNCSSTHEEFSEVELVRNEEKIHECPVCFRVFASGQALGGHKRSHVIGSQSTTSKTTANLAKPPLKFGESFIDLNLPAPIDDDDDDGEVSQIELSAVSDPEFVKTH</sequence>
<evidence type="ECO:0000313" key="2">
    <source>
        <dbReference type="Proteomes" id="UP000828048"/>
    </source>
</evidence>
<proteinExistence type="predicted"/>
<name>A0ACB7Y4Z4_9ERIC</name>
<organism evidence="1 2">
    <name type="scientific">Vaccinium darrowii</name>
    <dbReference type="NCBI Taxonomy" id="229202"/>
    <lineage>
        <taxon>Eukaryota</taxon>
        <taxon>Viridiplantae</taxon>
        <taxon>Streptophyta</taxon>
        <taxon>Embryophyta</taxon>
        <taxon>Tracheophyta</taxon>
        <taxon>Spermatophyta</taxon>
        <taxon>Magnoliopsida</taxon>
        <taxon>eudicotyledons</taxon>
        <taxon>Gunneridae</taxon>
        <taxon>Pentapetalae</taxon>
        <taxon>asterids</taxon>
        <taxon>Ericales</taxon>
        <taxon>Ericaceae</taxon>
        <taxon>Vaccinioideae</taxon>
        <taxon>Vaccinieae</taxon>
        <taxon>Vaccinium</taxon>
    </lineage>
</organism>
<comment type="caution">
    <text evidence="1">The sequence shown here is derived from an EMBL/GenBank/DDBJ whole genome shotgun (WGS) entry which is preliminary data.</text>
</comment>